<dbReference type="RefSeq" id="WP_098126399.1">
    <property type="nucleotide sequence ID" value="NZ_NUAN01000071.1"/>
</dbReference>
<dbReference type="EMBL" id="NUAN01000071">
    <property type="protein sequence ID" value="PEN97800.1"/>
    <property type="molecule type" value="Genomic_DNA"/>
</dbReference>
<evidence type="ECO:0000313" key="2">
    <source>
        <dbReference type="Proteomes" id="UP000220691"/>
    </source>
</evidence>
<sequence length="64" mass="7351">MSKSWEVFYNEISPRIKEVEGLEFKMTCYSPRDWDGVGVDTNKGMIHILSDGTVIDENNLLGER</sequence>
<proteinExistence type="predicted"/>
<dbReference type="AlphaFoldDB" id="A0A9X6YMJ3"/>
<evidence type="ECO:0000313" key="1">
    <source>
        <dbReference type="EMBL" id="PEN97800.1"/>
    </source>
</evidence>
<gene>
    <name evidence="1" type="ORF">CN553_12170</name>
</gene>
<reference evidence="1 2" key="1">
    <citation type="submission" date="2017-09" db="EMBL/GenBank/DDBJ databases">
        <title>Large-scale bioinformatics analysis of Bacillus genomes uncovers conserved roles of natural products in bacterial physiology.</title>
        <authorList>
            <consortium name="Agbiome Team Llc"/>
            <person name="Bleich R.M."/>
            <person name="Kirk G.J."/>
            <person name="Santa Maria K.C."/>
            <person name="Allen S.E."/>
            <person name="Farag S."/>
            <person name="Shank E.A."/>
            <person name="Bowers A."/>
        </authorList>
    </citation>
    <scope>NUCLEOTIDE SEQUENCE [LARGE SCALE GENOMIC DNA]</scope>
    <source>
        <strain evidence="1 2">AFS027647</strain>
    </source>
</reference>
<name>A0A9X6YMJ3_BACCE</name>
<organism evidence="1 2">
    <name type="scientific">Bacillus cereus</name>
    <dbReference type="NCBI Taxonomy" id="1396"/>
    <lineage>
        <taxon>Bacteria</taxon>
        <taxon>Bacillati</taxon>
        <taxon>Bacillota</taxon>
        <taxon>Bacilli</taxon>
        <taxon>Bacillales</taxon>
        <taxon>Bacillaceae</taxon>
        <taxon>Bacillus</taxon>
        <taxon>Bacillus cereus group</taxon>
    </lineage>
</organism>
<comment type="caution">
    <text evidence="1">The sequence shown here is derived from an EMBL/GenBank/DDBJ whole genome shotgun (WGS) entry which is preliminary data.</text>
</comment>
<protein>
    <submittedName>
        <fullName evidence="1">Uncharacterized protein</fullName>
    </submittedName>
</protein>
<accession>A0A9X6YMJ3</accession>
<dbReference type="Proteomes" id="UP000220691">
    <property type="component" value="Unassembled WGS sequence"/>
</dbReference>